<evidence type="ECO:0000256" key="4">
    <source>
        <dbReference type="SAM" id="Phobius"/>
    </source>
</evidence>
<dbReference type="GO" id="GO:0003841">
    <property type="term" value="F:1-acylglycerol-3-phosphate O-acyltransferase activity"/>
    <property type="evidence" value="ECO:0007669"/>
    <property type="project" value="TreeGrafter"/>
</dbReference>
<evidence type="ECO:0000313" key="6">
    <source>
        <dbReference type="EMBL" id="SCU78349.1"/>
    </source>
</evidence>
<dbReference type="GO" id="GO:0006654">
    <property type="term" value="P:phosphatidic acid biosynthetic process"/>
    <property type="evidence" value="ECO:0007669"/>
    <property type="project" value="TreeGrafter"/>
</dbReference>
<keyword evidence="4" id="KW-1133">Transmembrane helix</keyword>
<organism evidence="6">
    <name type="scientific">Cupriavidus necator</name>
    <name type="common">Alcaligenes eutrophus</name>
    <name type="synonym">Ralstonia eutropha</name>
    <dbReference type="NCBI Taxonomy" id="106590"/>
    <lineage>
        <taxon>Bacteria</taxon>
        <taxon>Pseudomonadati</taxon>
        <taxon>Pseudomonadota</taxon>
        <taxon>Betaproteobacteria</taxon>
        <taxon>Burkholderiales</taxon>
        <taxon>Burkholderiaceae</taxon>
        <taxon>Cupriavidus</taxon>
    </lineage>
</organism>
<reference evidence="6" key="1">
    <citation type="submission" date="2016-09" db="EMBL/GenBank/DDBJ databases">
        <authorList>
            <person name="Capua I."/>
            <person name="De Benedictis P."/>
            <person name="Joannis T."/>
            <person name="Lombin L.H."/>
            <person name="Cattoli G."/>
        </authorList>
    </citation>
    <scope>NUCLEOTIDE SEQUENCE</scope>
    <source>
        <strain evidence="6">B9</strain>
    </source>
</reference>
<sequence>MVERLDRAWRVCATGLCFSGFGLGGLVLRVLVFPVLTLALWSAVRRQRVCKDVIHYAFRLFLWLMCTVGVIRYEVRDAQRLRRQGLLIVANHPSLIDVIFLIALTRRADCVVKASLARNPFTRGPVLATGYVQNDSGAAMVQGCIASLRAGNNLVIFPEGTRTPADGSLRLQRGAANIAVRGGIALTPVIIRCEPPMLRKGDKWYRVPVRRPRYVIEVREDLDTRQLAGSSMAGTNDAMAVRAVTLALTNYFSREIRREGA</sequence>
<proteinExistence type="predicted"/>
<keyword evidence="4" id="KW-0812">Transmembrane</keyword>
<accession>A0A1K0JDY1</accession>
<dbReference type="RefSeq" id="WP_340526983.1">
    <property type="nucleotide sequence ID" value="NZ_FMSH01000312.1"/>
</dbReference>
<comment type="pathway">
    <text evidence="1">Lipid metabolism.</text>
</comment>
<feature type="domain" description="Phospholipid/glycerol acyltransferase" evidence="5">
    <location>
        <begin position="86"/>
        <end position="194"/>
    </location>
</feature>
<protein>
    <submittedName>
        <fullName evidence="6">Phospholipid/glycerol acyltransferase</fullName>
    </submittedName>
</protein>
<gene>
    <name evidence="6" type="ORF">CNECB9_380005</name>
</gene>
<keyword evidence="4" id="KW-0472">Membrane</keyword>
<dbReference type="SMART" id="SM00563">
    <property type="entry name" value="PlsC"/>
    <property type="match status" value="1"/>
</dbReference>
<feature type="transmembrane region" description="Helical" evidence="4">
    <location>
        <begin position="53"/>
        <end position="73"/>
    </location>
</feature>
<name>A0A1K0JDY1_CUPNE</name>
<feature type="transmembrane region" description="Helical" evidence="4">
    <location>
        <begin position="12"/>
        <end position="41"/>
    </location>
</feature>
<evidence type="ECO:0000256" key="2">
    <source>
        <dbReference type="ARBA" id="ARBA00022679"/>
    </source>
</evidence>
<dbReference type="InterPro" id="IPR002123">
    <property type="entry name" value="Plipid/glycerol_acylTrfase"/>
</dbReference>
<evidence type="ECO:0000256" key="1">
    <source>
        <dbReference type="ARBA" id="ARBA00005189"/>
    </source>
</evidence>
<dbReference type="SUPFAM" id="SSF69593">
    <property type="entry name" value="Glycerol-3-phosphate (1)-acyltransferase"/>
    <property type="match status" value="1"/>
</dbReference>
<evidence type="ECO:0000259" key="5">
    <source>
        <dbReference type="SMART" id="SM00563"/>
    </source>
</evidence>
<keyword evidence="3 6" id="KW-0012">Acyltransferase</keyword>
<keyword evidence="2 6" id="KW-0808">Transferase</keyword>
<dbReference type="PANTHER" id="PTHR10434">
    <property type="entry name" value="1-ACYL-SN-GLYCEROL-3-PHOSPHATE ACYLTRANSFERASE"/>
    <property type="match status" value="1"/>
</dbReference>
<evidence type="ECO:0000256" key="3">
    <source>
        <dbReference type="ARBA" id="ARBA00023315"/>
    </source>
</evidence>
<dbReference type="CDD" id="cd07989">
    <property type="entry name" value="LPLAT_AGPAT-like"/>
    <property type="match status" value="1"/>
</dbReference>
<dbReference type="AlphaFoldDB" id="A0A1K0JDY1"/>
<dbReference type="EMBL" id="FMSH01000312">
    <property type="protein sequence ID" value="SCU78349.1"/>
    <property type="molecule type" value="Genomic_DNA"/>
</dbReference>
<dbReference type="PANTHER" id="PTHR10434:SF66">
    <property type="entry name" value="PHOSPHOLIPID_GLYCEROL ACYLTRANSFERASE DOMAIN-CONTAINING PROTEIN"/>
    <property type="match status" value="1"/>
</dbReference>
<dbReference type="Pfam" id="PF01553">
    <property type="entry name" value="Acyltransferase"/>
    <property type="match status" value="1"/>
</dbReference>